<reference evidence="6 7" key="1">
    <citation type="submission" date="2021-03" db="EMBL/GenBank/DDBJ databases">
        <title>Thermosipho ferrireducens sp.nov., an anaerobic thermophilic iron-reducing bacterium isolated from a deep-sea hydrothermal sulfide deposits.</title>
        <authorList>
            <person name="Zeng X."/>
            <person name="Chen Y."/>
            <person name="Shao Z."/>
        </authorList>
    </citation>
    <scope>NUCLEOTIDE SEQUENCE [LARGE SCALE GENOMIC DNA]</scope>
    <source>
        <strain evidence="6 7">JL129W03</strain>
    </source>
</reference>
<sequence length="126" mass="14341">MNIFEKLSPEIDPREIPTDSLAYLGDAVYNLYIKLYLFKKTSAYNLHKESQKLVNRKTQAALLDKLLPFLSDGEKTYVKRGINSKGAGKYGNDPAYRKSTGFEVLIGYLYLTNQERLDSLLKGVLK</sequence>
<dbReference type="EC" id="3.1.26.-" evidence="4"/>
<organism evidence="6 7">
    <name type="scientific">Thermosipho ferrireducens</name>
    <dbReference type="NCBI Taxonomy" id="2571116"/>
    <lineage>
        <taxon>Bacteria</taxon>
        <taxon>Thermotogati</taxon>
        <taxon>Thermotogota</taxon>
        <taxon>Thermotogae</taxon>
        <taxon>Thermotogales</taxon>
        <taxon>Fervidobacteriaceae</taxon>
        <taxon>Thermosipho</taxon>
    </lineage>
</organism>
<dbReference type="PANTHER" id="PTHR34276">
    <property type="entry name" value="MINI-RIBONUCLEASE 3"/>
    <property type="match status" value="1"/>
</dbReference>
<keyword evidence="4" id="KW-0690">Ribosome biogenesis</keyword>
<dbReference type="HAMAP" id="MF_01468">
    <property type="entry name" value="RNase_Mini_III"/>
    <property type="match status" value="1"/>
</dbReference>
<keyword evidence="7" id="KW-1185">Reference proteome</keyword>
<keyword evidence="4" id="KW-0963">Cytoplasm</keyword>
<name>A0ABX7S5D7_9BACT</name>
<protein>
    <recommendedName>
        <fullName evidence="4">Mini-ribonuclease 3</fullName>
        <shortName evidence="4">Mini-3</shortName>
        <shortName evidence="4">Mini-RNase 3</shortName>
        <ecNumber evidence="4">3.1.26.-</ecNumber>
    </recommendedName>
    <alternativeName>
        <fullName evidence="4">Mini-RNase III</fullName>
        <shortName evidence="4">Mini-III</shortName>
    </alternativeName>
</protein>
<dbReference type="Proteomes" id="UP000671862">
    <property type="component" value="Chromosome"/>
</dbReference>
<gene>
    <name evidence="4" type="primary">mrnC</name>
    <name evidence="6" type="ORF">JYK00_08395</name>
</gene>
<dbReference type="CDD" id="cd00593">
    <property type="entry name" value="RIBOc"/>
    <property type="match status" value="1"/>
</dbReference>
<keyword evidence="4" id="KW-0694">RNA-binding</keyword>
<keyword evidence="4" id="KW-0699">rRNA-binding</keyword>
<keyword evidence="3 4" id="KW-0378">Hydrolase</keyword>
<dbReference type="InterPro" id="IPR036389">
    <property type="entry name" value="RNase_III_sf"/>
</dbReference>
<dbReference type="Pfam" id="PF00636">
    <property type="entry name" value="Ribonuclease_3"/>
    <property type="match status" value="1"/>
</dbReference>
<dbReference type="InterPro" id="IPR008226">
    <property type="entry name" value="Mini3_fam"/>
</dbReference>
<dbReference type="InterPro" id="IPR000999">
    <property type="entry name" value="RNase_III_dom"/>
</dbReference>
<comment type="subcellular location">
    <subcellularLocation>
        <location evidence="4">Cytoplasm</location>
    </subcellularLocation>
</comment>
<dbReference type="PANTHER" id="PTHR34276:SF1">
    <property type="entry name" value="MINI-RIBONUCLEASE 3"/>
    <property type="match status" value="1"/>
</dbReference>
<accession>A0ABX7S5D7</accession>
<comment type="similarity">
    <text evidence="4">Belongs to the MrnC RNase family.</text>
</comment>
<evidence type="ECO:0000256" key="1">
    <source>
        <dbReference type="ARBA" id="ARBA00022722"/>
    </source>
</evidence>
<comment type="subunit">
    <text evidence="4">Homodimer.</text>
</comment>
<dbReference type="SUPFAM" id="SSF69065">
    <property type="entry name" value="RNase III domain-like"/>
    <property type="match status" value="1"/>
</dbReference>
<keyword evidence="2 4" id="KW-0255">Endonuclease</keyword>
<feature type="active site" evidence="4">
    <location>
        <position position="26"/>
    </location>
</feature>
<dbReference type="EMBL" id="CP071446">
    <property type="protein sequence ID" value="QTA37732.1"/>
    <property type="molecule type" value="Genomic_DNA"/>
</dbReference>
<keyword evidence="4" id="KW-0698">rRNA processing</keyword>
<proteinExistence type="inferred from homology"/>
<evidence type="ECO:0000259" key="5">
    <source>
        <dbReference type="Pfam" id="PF00636"/>
    </source>
</evidence>
<dbReference type="Gene3D" id="1.10.1520.10">
    <property type="entry name" value="Ribonuclease III domain"/>
    <property type="match status" value="1"/>
</dbReference>
<dbReference type="PIRSF" id="PIRSF005520">
    <property type="entry name" value="UCP005520"/>
    <property type="match status" value="1"/>
</dbReference>
<evidence type="ECO:0000313" key="6">
    <source>
        <dbReference type="EMBL" id="QTA37732.1"/>
    </source>
</evidence>
<evidence type="ECO:0000256" key="2">
    <source>
        <dbReference type="ARBA" id="ARBA00022759"/>
    </source>
</evidence>
<keyword evidence="1 4" id="KW-0540">Nuclease</keyword>
<evidence type="ECO:0000256" key="4">
    <source>
        <dbReference type="HAMAP-Rule" id="MF_01468"/>
    </source>
</evidence>
<dbReference type="RefSeq" id="WP_207566456.1">
    <property type="nucleotide sequence ID" value="NZ_CP071446.1"/>
</dbReference>
<evidence type="ECO:0000256" key="3">
    <source>
        <dbReference type="ARBA" id="ARBA00022801"/>
    </source>
</evidence>
<feature type="domain" description="RNase III" evidence="5">
    <location>
        <begin position="20"/>
        <end position="114"/>
    </location>
</feature>
<evidence type="ECO:0000313" key="7">
    <source>
        <dbReference type="Proteomes" id="UP000671862"/>
    </source>
</evidence>
<comment type="function">
    <text evidence="4">Involved in correct processing of both the 5' and 3' ends of 23S rRNA precursor. Processes 30S rRNA precursor transcript even in absence of ribonuclease 3 (Rnc); Rnc processes 30S rRNA into smaller rRNA precursors.</text>
</comment>
<comment type="cofactor">
    <cofactor evidence="4">
        <name>Mg(2+)</name>
        <dbReference type="ChEBI" id="CHEBI:18420"/>
    </cofactor>
</comment>
<keyword evidence="4" id="KW-0460">Magnesium</keyword>